<feature type="region of interest" description="Disordered" evidence="1">
    <location>
        <begin position="298"/>
        <end position="335"/>
    </location>
</feature>
<feature type="compositionally biased region" description="Low complexity" evidence="1">
    <location>
        <begin position="301"/>
        <end position="318"/>
    </location>
</feature>
<keyword evidence="3" id="KW-1185">Reference proteome</keyword>
<proteinExistence type="predicted"/>
<accession>A0A803KR30</accession>
<sequence length="335" mass="37190">MLFYFDRVEFIGGKVDRKVPVISCWNSSTIGQRITDELNAGRVGLGRILPSLSDIRKKKNKRKEASNVFEADLSLSSKEDFTKKVCSITNQIAKNFVELGEVIAKGDKDFPGIDNIKKIQRVATEAFTKACEKTCPPRQENDLPPFSLGIDLTPHVDVPPNINVVVKNQRAERDRHQRKPKDLPSYHRSPYYDRYIDVLKKMTKVEKMLCNYVLDTGDSNEVFYHNGDFHVERHHVSSLLEGVVTKNVIDIWALILNQKDLGRGFILPKRFLCSATTCANRSSSLSRAAVVAPFTRPTATAASTGQSRSSNSSSTADSEAAKAARLGATGSAELS</sequence>
<reference evidence="2" key="1">
    <citation type="journal article" date="2017" name="Nature">
        <title>The genome of Chenopodium quinoa.</title>
        <authorList>
            <person name="Jarvis D.E."/>
            <person name="Ho Y.S."/>
            <person name="Lightfoot D.J."/>
            <person name="Schmoeckel S.M."/>
            <person name="Li B."/>
            <person name="Borm T.J.A."/>
            <person name="Ohyanagi H."/>
            <person name="Mineta K."/>
            <person name="Michell C.T."/>
            <person name="Saber N."/>
            <person name="Kharbatia N.M."/>
            <person name="Rupper R.R."/>
            <person name="Sharp A.R."/>
            <person name="Dally N."/>
            <person name="Boughton B.A."/>
            <person name="Woo Y.H."/>
            <person name="Gao G."/>
            <person name="Schijlen E.G.W.M."/>
            <person name="Guo X."/>
            <person name="Momin A.A."/>
            <person name="Negrao S."/>
            <person name="Al-Babili S."/>
            <person name="Gehring C."/>
            <person name="Roessner U."/>
            <person name="Jung C."/>
            <person name="Murphy K."/>
            <person name="Arold S.T."/>
            <person name="Gojobori T."/>
            <person name="van der Linden C.G."/>
            <person name="van Loo E.N."/>
            <person name="Jellen E.N."/>
            <person name="Maughan P.J."/>
            <person name="Tester M."/>
        </authorList>
    </citation>
    <scope>NUCLEOTIDE SEQUENCE [LARGE SCALE GENOMIC DNA]</scope>
    <source>
        <strain evidence="2">cv. PI 614886</strain>
    </source>
</reference>
<evidence type="ECO:0000313" key="3">
    <source>
        <dbReference type="Proteomes" id="UP000596660"/>
    </source>
</evidence>
<dbReference type="Gramene" id="AUR62001486-RA">
    <property type="protein sequence ID" value="AUR62001486-RA:cds"/>
    <property type="gene ID" value="AUR62001486"/>
</dbReference>
<name>A0A803KR30_CHEQI</name>
<evidence type="ECO:0000313" key="2">
    <source>
        <dbReference type="EnsemblPlants" id="AUR62001486-RA:cds"/>
    </source>
</evidence>
<dbReference type="AlphaFoldDB" id="A0A803KR30"/>
<dbReference type="EnsemblPlants" id="AUR62001486-RA">
    <property type="protein sequence ID" value="AUR62001486-RA:cds"/>
    <property type="gene ID" value="AUR62001486"/>
</dbReference>
<evidence type="ECO:0000256" key="1">
    <source>
        <dbReference type="SAM" id="MobiDB-lite"/>
    </source>
</evidence>
<protein>
    <submittedName>
        <fullName evidence="2">Uncharacterized protein</fullName>
    </submittedName>
</protein>
<organism evidence="2 3">
    <name type="scientific">Chenopodium quinoa</name>
    <name type="common">Quinoa</name>
    <dbReference type="NCBI Taxonomy" id="63459"/>
    <lineage>
        <taxon>Eukaryota</taxon>
        <taxon>Viridiplantae</taxon>
        <taxon>Streptophyta</taxon>
        <taxon>Embryophyta</taxon>
        <taxon>Tracheophyta</taxon>
        <taxon>Spermatophyta</taxon>
        <taxon>Magnoliopsida</taxon>
        <taxon>eudicotyledons</taxon>
        <taxon>Gunneridae</taxon>
        <taxon>Pentapetalae</taxon>
        <taxon>Caryophyllales</taxon>
        <taxon>Chenopodiaceae</taxon>
        <taxon>Chenopodioideae</taxon>
        <taxon>Atripliceae</taxon>
        <taxon>Chenopodium</taxon>
    </lineage>
</organism>
<reference evidence="2" key="2">
    <citation type="submission" date="2021-03" db="UniProtKB">
        <authorList>
            <consortium name="EnsemblPlants"/>
        </authorList>
    </citation>
    <scope>IDENTIFICATION</scope>
</reference>
<dbReference type="Proteomes" id="UP000596660">
    <property type="component" value="Unplaced"/>
</dbReference>